<feature type="chain" id="PRO_5045045841" evidence="2">
    <location>
        <begin position="29"/>
        <end position="162"/>
    </location>
</feature>
<dbReference type="Proteomes" id="UP001610335">
    <property type="component" value="Unassembled WGS sequence"/>
</dbReference>
<protein>
    <submittedName>
        <fullName evidence="3">Uncharacterized protein</fullName>
    </submittedName>
</protein>
<organism evidence="3 4">
    <name type="scientific">Aspergillus cavernicola</name>
    <dbReference type="NCBI Taxonomy" id="176166"/>
    <lineage>
        <taxon>Eukaryota</taxon>
        <taxon>Fungi</taxon>
        <taxon>Dikarya</taxon>
        <taxon>Ascomycota</taxon>
        <taxon>Pezizomycotina</taxon>
        <taxon>Eurotiomycetes</taxon>
        <taxon>Eurotiomycetidae</taxon>
        <taxon>Eurotiales</taxon>
        <taxon>Aspergillaceae</taxon>
        <taxon>Aspergillus</taxon>
        <taxon>Aspergillus subgen. Nidulantes</taxon>
    </lineage>
</organism>
<feature type="signal peptide" evidence="2">
    <location>
        <begin position="1"/>
        <end position="28"/>
    </location>
</feature>
<evidence type="ECO:0000313" key="4">
    <source>
        <dbReference type="Proteomes" id="UP001610335"/>
    </source>
</evidence>
<gene>
    <name evidence="3" type="ORF">BDW59DRAFT_27514</name>
</gene>
<proteinExistence type="predicted"/>
<evidence type="ECO:0000313" key="3">
    <source>
        <dbReference type="EMBL" id="KAL2813923.1"/>
    </source>
</evidence>
<feature type="region of interest" description="Disordered" evidence="1">
    <location>
        <begin position="99"/>
        <end position="121"/>
    </location>
</feature>
<dbReference type="EMBL" id="JBFXLS010000135">
    <property type="protein sequence ID" value="KAL2813923.1"/>
    <property type="molecule type" value="Genomic_DNA"/>
</dbReference>
<keyword evidence="2" id="KW-0732">Signal</keyword>
<sequence>MDHGKGMYSVKQFIMTLLDFLFLGDLRCTSIKWGGLKSNHGSRQRSARSSYLDLPTITPFARTPRDCLNFMVTRPISHPSGPHTLHCRTYQSTFAPKKHAAFPTNGQSQTPSSQTQGDRDCRSINRASASCDVCKGDLEEVQVQPSAWRYFPRRSVCMTGAS</sequence>
<feature type="compositionally biased region" description="Low complexity" evidence="1">
    <location>
        <begin position="103"/>
        <end position="116"/>
    </location>
</feature>
<comment type="caution">
    <text evidence="3">The sequence shown here is derived from an EMBL/GenBank/DDBJ whole genome shotgun (WGS) entry which is preliminary data.</text>
</comment>
<reference evidence="3 4" key="1">
    <citation type="submission" date="2024-07" db="EMBL/GenBank/DDBJ databases">
        <title>Section-level genome sequencing and comparative genomics of Aspergillus sections Usti and Cavernicolus.</title>
        <authorList>
            <consortium name="Lawrence Berkeley National Laboratory"/>
            <person name="Nybo J.L."/>
            <person name="Vesth T.C."/>
            <person name="Theobald S."/>
            <person name="Frisvad J.C."/>
            <person name="Larsen T.O."/>
            <person name="Kjaerboelling I."/>
            <person name="Rothschild-Mancinelli K."/>
            <person name="Lyhne E.K."/>
            <person name="Kogle M.E."/>
            <person name="Barry K."/>
            <person name="Clum A."/>
            <person name="Na H."/>
            <person name="Ledsgaard L."/>
            <person name="Lin J."/>
            <person name="Lipzen A."/>
            <person name="Kuo A."/>
            <person name="Riley R."/>
            <person name="Mondo S."/>
            <person name="LaButti K."/>
            <person name="Haridas S."/>
            <person name="Pangalinan J."/>
            <person name="Salamov A.A."/>
            <person name="Simmons B.A."/>
            <person name="Magnuson J.K."/>
            <person name="Chen J."/>
            <person name="Drula E."/>
            <person name="Henrissat B."/>
            <person name="Wiebenga A."/>
            <person name="Lubbers R.J."/>
            <person name="Gomes A.C."/>
            <person name="Makela M.R."/>
            <person name="Stajich J."/>
            <person name="Grigoriev I.V."/>
            <person name="Mortensen U.H."/>
            <person name="De vries R.P."/>
            <person name="Baker S.E."/>
            <person name="Andersen M.R."/>
        </authorList>
    </citation>
    <scope>NUCLEOTIDE SEQUENCE [LARGE SCALE GENOMIC DNA]</scope>
    <source>
        <strain evidence="3 4">CBS 600.67</strain>
    </source>
</reference>
<evidence type="ECO:0000256" key="1">
    <source>
        <dbReference type="SAM" id="MobiDB-lite"/>
    </source>
</evidence>
<accession>A0ABR4HEL2</accession>
<evidence type="ECO:0000256" key="2">
    <source>
        <dbReference type="SAM" id="SignalP"/>
    </source>
</evidence>
<name>A0ABR4HEL2_9EURO</name>
<keyword evidence="4" id="KW-1185">Reference proteome</keyword>